<dbReference type="PROSITE" id="PS51257">
    <property type="entry name" value="PROKAR_LIPOPROTEIN"/>
    <property type="match status" value="1"/>
</dbReference>
<protein>
    <recommendedName>
        <fullName evidence="4">Lipoprotein</fullName>
    </recommendedName>
</protein>
<organism evidence="2 3">
    <name type="scientific">Acinetobacter towneri</name>
    <dbReference type="NCBI Taxonomy" id="202956"/>
    <lineage>
        <taxon>Bacteria</taxon>
        <taxon>Pseudomonadati</taxon>
        <taxon>Pseudomonadota</taxon>
        <taxon>Gammaproteobacteria</taxon>
        <taxon>Moraxellales</taxon>
        <taxon>Moraxellaceae</taxon>
        <taxon>Acinetobacter</taxon>
    </lineage>
</organism>
<accession>A0AAP9GTP5</accession>
<feature type="signal peptide" evidence="1">
    <location>
        <begin position="1"/>
        <end position="23"/>
    </location>
</feature>
<evidence type="ECO:0000313" key="3">
    <source>
        <dbReference type="Proteomes" id="UP000405075"/>
    </source>
</evidence>
<proteinExistence type="predicted"/>
<name>A0AAP9GTP5_9GAMM</name>
<gene>
    <name evidence="2" type="ORF">GJD93_02850</name>
</gene>
<keyword evidence="1" id="KW-0732">Signal</keyword>
<evidence type="ECO:0008006" key="4">
    <source>
        <dbReference type="Google" id="ProtNLM"/>
    </source>
</evidence>
<sequence>MKIQLKYLSLCLFSLAATGCSQHVIKTNSNQTASIEQKAITGLNAIFETPSYDFQGKLRVQSNLVEAIPKVADAAPATLDPVLKKQLDQYLKQQKVRLSTQEKQNLYTAMAKEQNSASYAAGAIEKSSPFNFVLNVLNDTQFSYDGSVHYRQKIAALNVAARYEKPTLLVQMKVPMVVDFNEYKFYTNYFSLLPYLVNKDSQNDFAYIDFSKYKADFERIKVAQFAEYLKAMNAVPYVLADSNHIQKLSLTAQERQQKISEKIRLNSSLEDMLLQLAMFDQVNAPYLQQTVLGQATTTEDATEQVETTQDTSAKESAEDYLKHNETAEDYGMSQEAFVAYQATLALRDLVSQKFYATETTANNAADYSADASEDAMIAAEQAVQAAAAEQAEDSASTASMLSEQDCQRLIETAKTAKVGDLTYCAYAYELEAFSPNRAEQAQSVLDEHFASPQEKLAKVFEPYRSEQLVDAAAFAALWQKHQAEIQQIMNATPKDKKTPMQIDVALDDQGRAAKIDYALQFKRENYGTIHVYNDVSIANYGQASKIDRSALRQAKSIQEVSKDSILEKWVTNLGRTLEQETAENKDKTTAKPALSYDEELAQLAQKTYQQTESFSQTYQTLFLVHMAAEQSTWVKNLSPQTLQEMAEVYAYWFSDERYYDPKGAALKRIEALQAKHHLEEDEQFNNAIGRRINNLTEDAVDENKVALEWRKLKQQYKQPQQIFAQQYLKAYEAAYDWDVPDLENLKKTAHILGQTYVDRQQGKLSQNSIRTLTEDQAEQIDYELYMDVYEDMQKFVK</sequence>
<dbReference type="RefSeq" id="WP_154320291.1">
    <property type="nucleotide sequence ID" value="NZ_CP046045.1"/>
</dbReference>
<dbReference type="Proteomes" id="UP000405075">
    <property type="component" value="Chromosome"/>
</dbReference>
<dbReference type="EMBL" id="CP046045">
    <property type="protein sequence ID" value="QGM26695.1"/>
    <property type="molecule type" value="Genomic_DNA"/>
</dbReference>
<evidence type="ECO:0000256" key="1">
    <source>
        <dbReference type="SAM" id="SignalP"/>
    </source>
</evidence>
<evidence type="ECO:0000313" key="2">
    <source>
        <dbReference type="EMBL" id="QGM26695.1"/>
    </source>
</evidence>
<dbReference type="AlphaFoldDB" id="A0AAP9GTP5"/>
<feature type="chain" id="PRO_5043014292" description="Lipoprotein" evidence="1">
    <location>
        <begin position="24"/>
        <end position="797"/>
    </location>
</feature>
<reference evidence="3" key="1">
    <citation type="submission" date="2019-11" db="EMBL/GenBank/DDBJ databases">
        <title>Escherichia coli 1916D6.</title>
        <authorList>
            <person name="Yao H."/>
            <person name="Du X."/>
            <person name="Yu R."/>
            <person name="Li A."/>
        </authorList>
    </citation>
    <scope>NUCLEOTIDE SEQUENCE [LARGE SCALE GENOMIC DNA]</scope>
    <source>
        <strain evidence="3">19110F47</strain>
    </source>
</reference>